<dbReference type="EMBL" id="JBBPBN010000007">
    <property type="protein sequence ID" value="KAK9034328.1"/>
    <property type="molecule type" value="Genomic_DNA"/>
</dbReference>
<organism evidence="1 2">
    <name type="scientific">Hibiscus sabdariffa</name>
    <name type="common">roselle</name>
    <dbReference type="NCBI Taxonomy" id="183260"/>
    <lineage>
        <taxon>Eukaryota</taxon>
        <taxon>Viridiplantae</taxon>
        <taxon>Streptophyta</taxon>
        <taxon>Embryophyta</taxon>
        <taxon>Tracheophyta</taxon>
        <taxon>Spermatophyta</taxon>
        <taxon>Magnoliopsida</taxon>
        <taxon>eudicotyledons</taxon>
        <taxon>Gunneridae</taxon>
        <taxon>Pentapetalae</taxon>
        <taxon>rosids</taxon>
        <taxon>malvids</taxon>
        <taxon>Malvales</taxon>
        <taxon>Malvaceae</taxon>
        <taxon>Malvoideae</taxon>
        <taxon>Hibiscus</taxon>
    </lineage>
</organism>
<evidence type="ECO:0000313" key="2">
    <source>
        <dbReference type="Proteomes" id="UP001396334"/>
    </source>
</evidence>
<keyword evidence="2" id="KW-1185">Reference proteome</keyword>
<name>A0ABR2TB02_9ROSI</name>
<gene>
    <name evidence="1" type="ORF">V6N11_050496</name>
</gene>
<evidence type="ECO:0000313" key="1">
    <source>
        <dbReference type="EMBL" id="KAK9034328.1"/>
    </source>
</evidence>
<comment type="caution">
    <text evidence="1">The sequence shown here is derived from an EMBL/GenBank/DDBJ whole genome shotgun (WGS) entry which is preliminary data.</text>
</comment>
<sequence>MEVSGGREAMKVGKKLIIEYEVSSRKEAPSSGIVTLHIERLKDAMRGRVSELTRERRKRTDMACSSKT</sequence>
<accession>A0ABR2TB02</accession>
<dbReference type="Proteomes" id="UP001396334">
    <property type="component" value="Unassembled WGS sequence"/>
</dbReference>
<reference evidence="1 2" key="1">
    <citation type="journal article" date="2024" name="G3 (Bethesda)">
        <title>Genome assembly of Hibiscus sabdariffa L. provides insights into metabolisms of medicinal natural products.</title>
        <authorList>
            <person name="Kim T."/>
        </authorList>
    </citation>
    <scope>NUCLEOTIDE SEQUENCE [LARGE SCALE GENOMIC DNA]</scope>
    <source>
        <strain evidence="1">TK-2024</strain>
        <tissue evidence="1">Old leaves</tissue>
    </source>
</reference>
<protein>
    <submittedName>
        <fullName evidence="1">Uncharacterized protein</fullName>
    </submittedName>
</protein>
<proteinExistence type="predicted"/>